<evidence type="ECO:0000259" key="12">
    <source>
        <dbReference type="Pfam" id="PF01180"/>
    </source>
</evidence>
<feature type="binding site" evidence="11">
    <location>
        <position position="73"/>
    </location>
    <ligand>
        <name>substrate</name>
    </ligand>
</feature>
<feature type="binding site" evidence="11">
    <location>
        <begin position="118"/>
        <end position="122"/>
    </location>
    <ligand>
        <name>substrate</name>
    </ligand>
</feature>
<dbReference type="GO" id="GO:0106430">
    <property type="term" value="F:dihydroorotate dehydrogenase (quinone) activity"/>
    <property type="evidence" value="ECO:0007669"/>
    <property type="project" value="UniProtKB-EC"/>
</dbReference>
<dbReference type="GO" id="GO:0005737">
    <property type="term" value="C:cytoplasm"/>
    <property type="evidence" value="ECO:0007669"/>
    <property type="project" value="InterPro"/>
</dbReference>
<reference evidence="13" key="2">
    <citation type="submission" date="2020-09" db="EMBL/GenBank/DDBJ databases">
        <authorList>
            <person name="Sun Q."/>
            <person name="Kim S."/>
        </authorList>
    </citation>
    <scope>NUCLEOTIDE SEQUENCE</scope>
    <source>
        <strain evidence="13">KCTC 12870</strain>
    </source>
</reference>
<dbReference type="InterPro" id="IPR001295">
    <property type="entry name" value="Dihydroorotate_DH_CS"/>
</dbReference>
<keyword evidence="14" id="KW-1185">Reference proteome</keyword>
<feature type="binding site" evidence="11">
    <location>
        <position position="188"/>
    </location>
    <ligand>
        <name>substrate</name>
    </ligand>
</feature>
<comment type="subunit">
    <text evidence="11">Monomer.</text>
</comment>
<dbReference type="InterPro" id="IPR012135">
    <property type="entry name" value="Dihydroorotate_DH_1_2"/>
</dbReference>
<evidence type="ECO:0000256" key="4">
    <source>
        <dbReference type="ARBA" id="ARBA00005359"/>
    </source>
</evidence>
<comment type="catalytic activity">
    <reaction evidence="10 11">
        <text>(S)-dihydroorotate + a quinone = orotate + a quinol</text>
        <dbReference type="Rhea" id="RHEA:30187"/>
        <dbReference type="ChEBI" id="CHEBI:24646"/>
        <dbReference type="ChEBI" id="CHEBI:30839"/>
        <dbReference type="ChEBI" id="CHEBI:30864"/>
        <dbReference type="ChEBI" id="CHEBI:132124"/>
        <dbReference type="EC" id="1.3.5.2"/>
    </reaction>
</comment>
<dbReference type="InterPro" id="IPR005720">
    <property type="entry name" value="Dihydroorotate_DH_cat"/>
</dbReference>
<evidence type="ECO:0000313" key="14">
    <source>
        <dbReference type="Proteomes" id="UP000642829"/>
    </source>
</evidence>
<keyword evidence="8 11" id="KW-0560">Oxidoreductase</keyword>
<feature type="binding site" evidence="11">
    <location>
        <begin position="69"/>
        <end position="73"/>
    </location>
    <ligand>
        <name>FMN</name>
        <dbReference type="ChEBI" id="CHEBI:58210"/>
    </ligand>
</feature>
<feature type="binding site" evidence="11">
    <location>
        <position position="306"/>
    </location>
    <ligand>
        <name>FMN</name>
        <dbReference type="ChEBI" id="CHEBI:58210"/>
    </ligand>
</feature>
<proteinExistence type="inferred from homology"/>
<evidence type="ECO:0000256" key="6">
    <source>
        <dbReference type="ARBA" id="ARBA00022643"/>
    </source>
</evidence>
<dbReference type="EC" id="1.3.5.2" evidence="11"/>
<evidence type="ECO:0000256" key="2">
    <source>
        <dbReference type="ARBA" id="ARBA00004370"/>
    </source>
</evidence>
<dbReference type="InterPro" id="IPR013785">
    <property type="entry name" value="Aldolase_TIM"/>
</dbReference>
<protein>
    <recommendedName>
        <fullName evidence="11">Dihydroorotate dehydrogenase (quinone)</fullName>
        <ecNumber evidence="11">1.3.5.2</ecNumber>
    </recommendedName>
    <alternativeName>
        <fullName evidence="11">DHOdehase</fullName>
        <shortName evidence="11">DHOD</shortName>
        <shortName evidence="11">DHODase</shortName>
    </alternativeName>
    <alternativeName>
        <fullName evidence="11">Dihydroorotate oxidase</fullName>
    </alternativeName>
</protein>
<dbReference type="Proteomes" id="UP000642829">
    <property type="component" value="Unassembled WGS sequence"/>
</dbReference>
<feature type="binding site" evidence="11">
    <location>
        <position position="183"/>
    </location>
    <ligand>
        <name>substrate</name>
    </ligand>
</feature>
<feature type="binding site" evidence="11">
    <location>
        <position position="257"/>
    </location>
    <ligand>
        <name>FMN</name>
        <dbReference type="ChEBI" id="CHEBI:58210"/>
    </ligand>
</feature>
<reference evidence="13" key="1">
    <citation type="journal article" date="2014" name="Int. J. Syst. Evol. Microbiol.">
        <title>Complete genome sequence of Corynebacterium casei LMG S-19264T (=DSM 44701T), isolated from a smear-ripened cheese.</title>
        <authorList>
            <consortium name="US DOE Joint Genome Institute (JGI-PGF)"/>
            <person name="Walter F."/>
            <person name="Albersmeier A."/>
            <person name="Kalinowski J."/>
            <person name="Ruckert C."/>
        </authorList>
    </citation>
    <scope>NUCLEOTIDE SEQUENCE</scope>
    <source>
        <strain evidence="13">KCTC 12870</strain>
    </source>
</reference>
<feature type="domain" description="Dihydroorotate dehydrogenase catalytic" evidence="12">
    <location>
        <begin position="55"/>
        <end position="343"/>
    </location>
</feature>
<dbReference type="GO" id="GO:0006207">
    <property type="term" value="P:'de novo' pyrimidine nucleobase biosynthetic process"/>
    <property type="evidence" value="ECO:0007669"/>
    <property type="project" value="UniProtKB-UniRule"/>
</dbReference>
<keyword evidence="6 11" id="KW-0288">FMN</keyword>
<keyword evidence="7 11" id="KW-0665">Pyrimidine biosynthesis</keyword>
<comment type="function">
    <text evidence="1 11">Catalyzes the conversion of dihydroorotate to orotate with quinone as electron acceptor.</text>
</comment>
<dbReference type="NCBIfam" id="TIGR01036">
    <property type="entry name" value="pyrD_sub2"/>
    <property type="match status" value="1"/>
</dbReference>
<comment type="pathway">
    <text evidence="3 11">Pyrimidine metabolism; UMP biosynthesis via de novo pathway; orotate from (S)-dihydroorotate (quinone route): step 1/1.</text>
</comment>
<dbReference type="PIRSF" id="PIRSF000164">
    <property type="entry name" value="DHO_oxidase"/>
    <property type="match status" value="1"/>
</dbReference>
<dbReference type="InterPro" id="IPR050074">
    <property type="entry name" value="DHO_dehydrogenase"/>
</dbReference>
<dbReference type="PANTHER" id="PTHR48109">
    <property type="entry name" value="DIHYDROOROTATE DEHYDROGENASE (QUINONE), MITOCHONDRIAL-RELATED"/>
    <property type="match status" value="1"/>
</dbReference>
<dbReference type="Gene3D" id="3.20.20.70">
    <property type="entry name" value="Aldolase class I"/>
    <property type="match status" value="1"/>
</dbReference>
<comment type="subcellular location">
    <subcellularLocation>
        <location evidence="11">Cell membrane</location>
        <topology evidence="11">Peripheral membrane protein</topology>
    </subcellularLocation>
    <subcellularLocation>
        <location evidence="2">Membrane</location>
    </subcellularLocation>
</comment>
<feature type="binding site" evidence="11">
    <location>
        <begin position="327"/>
        <end position="328"/>
    </location>
    <ligand>
        <name>FMN</name>
        <dbReference type="ChEBI" id="CHEBI:58210"/>
    </ligand>
</feature>
<feature type="binding site" evidence="11">
    <location>
        <position position="229"/>
    </location>
    <ligand>
        <name>FMN</name>
        <dbReference type="ChEBI" id="CHEBI:58210"/>
    </ligand>
</feature>
<feature type="binding site" evidence="11">
    <location>
        <position position="93"/>
    </location>
    <ligand>
        <name>FMN</name>
        <dbReference type="ChEBI" id="CHEBI:58210"/>
    </ligand>
</feature>
<keyword evidence="5 11" id="KW-0285">Flavoprotein</keyword>
<feature type="binding site" evidence="11">
    <location>
        <position position="277"/>
    </location>
    <ligand>
        <name>FMN</name>
        <dbReference type="ChEBI" id="CHEBI:58210"/>
    </ligand>
</feature>
<dbReference type="GO" id="GO:0044205">
    <property type="term" value="P:'de novo' UMP biosynthetic process"/>
    <property type="evidence" value="ECO:0007669"/>
    <property type="project" value="UniProtKB-UniRule"/>
</dbReference>
<dbReference type="HAMAP" id="MF_00225">
    <property type="entry name" value="DHO_dh_type2"/>
    <property type="match status" value="1"/>
</dbReference>
<dbReference type="CDD" id="cd04738">
    <property type="entry name" value="DHOD_2_like"/>
    <property type="match status" value="1"/>
</dbReference>
<dbReference type="PROSITE" id="PS00911">
    <property type="entry name" value="DHODEHASE_1"/>
    <property type="match status" value="1"/>
</dbReference>
<organism evidence="13 14">
    <name type="scientific">Cerasicoccus arenae</name>
    <dbReference type="NCBI Taxonomy" id="424488"/>
    <lineage>
        <taxon>Bacteria</taxon>
        <taxon>Pseudomonadati</taxon>
        <taxon>Verrucomicrobiota</taxon>
        <taxon>Opitutia</taxon>
        <taxon>Puniceicoccales</taxon>
        <taxon>Cerasicoccaceae</taxon>
        <taxon>Cerasicoccus</taxon>
    </lineage>
</organism>
<keyword evidence="11" id="KW-1003">Cell membrane</keyword>
<dbReference type="AlphaFoldDB" id="A0A8J3GC02"/>
<name>A0A8J3GC02_9BACT</name>
<dbReference type="SUPFAM" id="SSF51395">
    <property type="entry name" value="FMN-linked oxidoreductases"/>
    <property type="match status" value="1"/>
</dbReference>
<comment type="caution">
    <text evidence="13">The sequence shown here is derived from an EMBL/GenBank/DDBJ whole genome shotgun (WGS) entry which is preliminary data.</text>
</comment>
<dbReference type="EMBL" id="BMXG01000004">
    <property type="protein sequence ID" value="GHB94815.1"/>
    <property type="molecule type" value="Genomic_DNA"/>
</dbReference>
<keyword evidence="9 11" id="KW-0472">Membrane</keyword>
<feature type="binding site" evidence="11">
    <location>
        <position position="150"/>
    </location>
    <ligand>
        <name>FMN</name>
        <dbReference type="ChEBI" id="CHEBI:58210"/>
    </ligand>
</feature>
<dbReference type="NCBIfam" id="NF003652">
    <property type="entry name" value="PRK05286.2-5"/>
    <property type="match status" value="1"/>
</dbReference>
<gene>
    <name evidence="11 13" type="primary">pyrD</name>
    <name evidence="13" type="ORF">GCM10007047_07940</name>
</gene>
<comment type="cofactor">
    <cofactor evidence="11">
        <name>FMN</name>
        <dbReference type="ChEBI" id="CHEBI:58210"/>
    </cofactor>
    <text evidence="11">Binds 1 FMN per subunit.</text>
</comment>
<dbReference type="PROSITE" id="PS00912">
    <property type="entry name" value="DHODEHASE_2"/>
    <property type="match status" value="1"/>
</dbReference>
<evidence type="ECO:0000256" key="8">
    <source>
        <dbReference type="ARBA" id="ARBA00023002"/>
    </source>
</evidence>
<dbReference type="UniPathway" id="UPA00070">
    <property type="reaction ID" value="UER00946"/>
</dbReference>
<dbReference type="Pfam" id="PF01180">
    <property type="entry name" value="DHO_dh"/>
    <property type="match status" value="1"/>
</dbReference>
<feature type="active site" description="Nucleophile" evidence="11">
    <location>
        <position position="186"/>
    </location>
</feature>
<evidence type="ECO:0000256" key="7">
    <source>
        <dbReference type="ARBA" id="ARBA00022975"/>
    </source>
</evidence>
<comment type="similarity">
    <text evidence="4 11">Belongs to the dihydroorotate dehydrogenase family. Type 2 subfamily.</text>
</comment>
<evidence type="ECO:0000256" key="1">
    <source>
        <dbReference type="ARBA" id="ARBA00003125"/>
    </source>
</evidence>
<feature type="binding site" evidence="11">
    <location>
        <begin position="258"/>
        <end position="259"/>
    </location>
    <ligand>
        <name>substrate</name>
    </ligand>
</feature>
<evidence type="ECO:0000256" key="11">
    <source>
        <dbReference type="HAMAP-Rule" id="MF_00225"/>
    </source>
</evidence>
<evidence type="ECO:0000313" key="13">
    <source>
        <dbReference type="EMBL" id="GHB94815.1"/>
    </source>
</evidence>
<dbReference type="InterPro" id="IPR005719">
    <property type="entry name" value="Dihydroorotate_DH_2"/>
</dbReference>
<dbReference type="RefSeq" id="WP_189512110.1">
    <property type="nucleotide sequence ID" value="NZ_BMXG01000004.1"/>
</dbReference>
<accession>A0A8J3GC02</accession>
<evidence type="ECO:0000256" key="10">
    <source>
        <dbReference type="ARBA" id="ARBA00048639"/>
    </source>
</evidence>
<dbReference type="PANTHER" id="PTHR48109:SF4">
    <property type="entry name" value="DIHYDROOROTATE DEHYDROGENASE (QUINONE), MITOCHONDRIAL"/>
    <property type="match status" value="1"/>
</dbReference>
<evidence type="ECO:0000256" key="3">
    <source>
        <dbReference type="ARBA" id="ARBA00005161"/>
    </source>
</evidence>
<sequence>MGAFYETLVRPYLFRGDPEEAHDRALGWLHMLSGFSPALRLMERYNRPTKGEPIELFGLNFPNPVGLAAGFDKNAHCWQAMAALGFGHVEIGTVTRQEQPGNQKPRVFRYPQHEALINRMGFPNEGADAVAKRLAKAPPSRKRRIPLGINIGKSRVTPVDQAVGDYLGSYEKLADFADYFAINVSSPNTPDLRQLQQRSYLSELVGAVIAADRDRARKLGKERIPMLIKIAPDLSYREIDEVLTSALEVGADGIIATNTLLDRPVDLGKDEVGGLSGSPIHRRAVDVVNYMYRSVGDKLPIIGVGGIHDERSAGDFFDAGAKLIQIYTGMIYRGPFFAKDLAQAFCWRTEDWA</sequence>
<evidence type="ECO:0000256" key="5">
    <source>
        <dbReference type="ARBA" id="ARBA00022630"/>
    </source>
</evidence>
<evidence type="ECO:0000256" key="9">
    <source>
        <dbReference type="ARBA" id="ARBA00023136"/>
    </source>
</evidence>
<feature type="binding site" evidence="11">
    <location>
        <position position="183"/>
    </location>
    <ligand>
        <name>FMN</name>
        <dbReference type="ChEBI" id="CHEBI:58210"/>
    </ligand>
</feature>
<dbReference type="GO" id="GO:0005886">
    <property type="term" value="C:plasma membrane"/>
    <property type="evidence" value="ECO:0007669"/>
    <property type="project" value="UniProtKB-SubCell"/>
</dbReference>